<accession>X1PHW3</accession>
<evidence type="ECO:0000313" key="6">
    <source>
        <dbReference type="EMBL" id="GAI38630.1"/>
    </source>
</evidence>
<evidence type="ECO:0000259" key="5">
    <source>
        <dbReference type="PROSITE" id="PS50893"/>
    </source>
</evidence>
<dbReference type="Pfam" id="PF00005">
    <property type="entry name" value="ABC_tran"/>
    <property type="match status" value="1"/>
</dbReference>
<dbReference type="InterPro" id="IPR027417">
    <property type="entry name" value="P-loop_NTPase"/>
</dbReference>
<keyword evidence="3" id="KW-0547">Nucleotide-binding</keyword>
<gene>
    <name evidence="6" type="ORF">S06H3_40579</name>
</gene>
<sequence length="266" mass="30018">VKKEVQVEISHINKSFGGNMVVQDVSFTIETGEVFGLVGPNGAGKTTTIRMIMDIIRADSGEIRLFGQPIEEETKNRIGYLPEERGLYRKMRVSDSLVYLASLKNVDATVAKERAEELLRQVDMFPHKGKKISELSRGMGQIIQFLVTITHNPDLIILDEPFAGLDPVNRQLLKDIVLELKEQGKTVILSTHMMNEVEEMCDRILMIDKGRVVLYGNLAEIKWRYRNNSVFVKCDVVIGDLEGVSGRKDHGKYVELFLDGDTPPQK</sequence>
<dbReference type="SUPFAM" id="SSF52540">
    <property type="entry name" value="P-loop containing nucleoside triphosphate hydrolases"/>
    <property type="match status" value="1"/>
</dbReference>
<comment type="caution">
    <text evidence="6">The sequence shown here is derived from an EMBL/GenBank/DDBJ whole genome shotgun (WGS) entry which is preliminary data.</text>
</comment>
<evidence type="ECO:0000256" key="3">
    <source>
        <dbReference type="ARBA" id="ARBA00022741"/>
    </source>
</evidence>
<dbReference type="PROSITE" id="PS50893">
    <property type="entry name" value="ABC_TRANSPORTER_2"/>
    <property type="match status" value="1"/>
</dbReference>
<dbReference type="PANTHER" id="PTHR42711">
    <property type="entry name" value="ABC TRANSPORTER ATP-BINDING PROTEIN"/>
    <property type="match status" value="1"/>
</dbReference>
<organism evidence="6">
    <name type="scientific">marine sediment metagenome</name>
    <dbReference type="NCBI Taxonomy" id="412755"/>
    <lineage>
        <taxon>unclassified sequences</taxon>
        <taxon>metagenomes</taxon>
        <taxon>ecological metagenomes</taxon>
    </lineage>
</organism>
<dbReference type="InterPro" id="IPR003439">
    <property type="entry name" value="ABC_transporter-like_ATP-bd"/>
</dbReference>
<protein>
    <recommendedName>
        <fullName evidence="5">ABC transporter domain-containing protein</fullName>
    </recommendedName>
</protein>
<dbReference type="Gene3D" id="3.40.50.300">
    <property type="entry name" value="P-loop containing nucleotide triphosphate hydrolases"/>
    <property type="match status" value="1"/>
</dbReference>
<evidence type="ECO:0000256" key="1">
    <source>
        <dbReference type="ARBA" id="ARBA00005417"/>
    </source>
</evidence>
<dbReference type="InterPro" id="IPR050763">
    <property type="entry name" value="ABC_transporter_ATP-binding"/>
</dbReference>
<dbReference type="InterPro" id="IPR003593">
    <property type="entry name" value="AAA+_ATPase"/>
</dbReference>
<comment type="similarity">
    <text evidence="1">Belongs to the ABC transporter superfamily.</text>
</comment>
<evidence type="ECO:0000256" key="4">
    <source>
        <dbReference type="ARBA" id="ARBA00022840"/>
    </source>
</evidence>
<name>X1PHW3_9ZZZZ</name>
<reference evidence="6" key="1">
    <citation type="journal article" date="2014" name="Front. Microbiol.">
        <title>High frequency of phylogenetically diverse reductive dehalogenase-homologous genes in deep subseafloor sedimentary metagenomes.</title>
        <authorList>
            <person name="Kawai M."/>
            <person name="Futagami T."/>
            <person name="Toyoda A."/>
            <person name="Takaki Y."/>
            <person name="Nishi S."/>
            <person name="Hori S."/>
            <person name="Arai W."/>
            <person name="Tsubouchi T."/>
            <person name="Morono Y."/>
            <person name="Uchiyama I."/>
            <person name="Ito T."/>
            <person name="Fujiyama A."/>
            <person name="Inagaki F."/>
            <person name="Takami H."/>
        </authorList>
    </citation>
    <scope>NUCLEOTIDE SEQUENCE</scope>
    <source>
        <strain evidence="6">Expedition CK06-06</strain>
    </source>
</reference>
<feature type="non-terminal residue" evidence="6">
    <location>
        <position position="1"/>
    </location>
</feature>
<dbReference type="EMBL" id="BARV01024920">
    <property type="protein sequence ID" value="GAI38630.1"/>
    <property type="molecule type" value="Genomic_DNA"/>
</dbReference>
<keyword evidence="2" id="KW-0813">Transport</keyword>
<feature type="non-terminal residue" evidence="6">
    <location>
        <position position="266"/>
    </location>
</feature>
<proteinExistence type="inferred from homology"/>
<keyword evidence="4" id="KW-0067">ATP-binding</keyword>
<dbReference type="AlphaFoldDB" id="X1PHW3"/>
<feature type="domain" description="ABC transporter" evidence="5">
    <location>
        <begin position="7"/>
        <end position="234"/>
    </location>
</feature>
<dbReference type="SMART" id="SM00382">
    <property type="entry name" value="AAA"/>
    <property type="match status" value="1"/>
</dbReference>
<dbReference type="GO" id="GO:0016887">
    <property type="term" value="F:ATP hydrolysis activity"/>
    <property type="evidence" value="ECO:0007669"/>
    <property type="project" value="InterPro"/>
</dbReference>
<dbReference type="PANTHER" id="PTHR42711:SF5">
    <property type="entry name" value="ABC TRANSPORTER ATP-BINDING PROTEIN NATA"/>
    <property type="match status" value="1"/>
</dbReference>
<evidence type="ECO:0000256" key="2">
    <source>
        <dbReference type="ARBA" id="ARBA00022448"/>
    </source>
</evidence>
<dbReference type="GO" id="GO:0005524">
    <property type="term" value="F:ATP binding"/>
    <property type="evidence" value="ECO:0007669"/>
    <property type="project" value="UniProtKB-KW"/>
</dbReference>